<dbReference type="PROSITE" id="PS51257">
    <property type="entry name" value="PROKAR_LIPOPROTEIN"/>
    <property type="match status" value="1"/>
</dbReference>
<name>A0A160FIV8_9BURK</name>
<dbReference type="GO" id="GO:0016020">
    <property type="term" value="C:membrane"/>
    <property type="evidence" value="ECO:0007669"/>
    <property type="project" value="UniProtKB-SubCell"/>
</dbReference>
<gene>
    <name evidence="12" type="ORF">AYM40_07305</name>
</gene>
<organism evidence="12 13">
    <name type="scientific">Paraburkholderia phytofirmans OLGA172</name>
    <dbReference type="NCBI Taxonomy" id="1417228"/>
    <lineage>
        <taxon>Bacteria</taxon>
        <taxon>Pseudomonadati</taxon>
        <taxon>Pseudomonadota</taxon>
        <taxon>Betaproteobacteria</taxon>
        <taxon>Burkholderiales</taxon>
        <taxon>Burkholderiaceae</taxon>
        <taxon>Paraburkholderia</taxon>
    </lineage>
</organism>
<keyword evidence="4" id="KW-1003">Cell membrane</keyword>
<dbReference type="EMBL" id="CP014578">
    <property type="protein sequence ID" value="ANB72191.1"/>
    <property type="molecule type" value="Genomic_DNA"/>
</dbReference>
<keyword evidence="8 11" id="KW-0472">Membrane</keyword>
<keyword evidence="10" id="KW-0449">Lipoprotein</keyword>
<sequence>MRTFGAAAFAGMLTTGCSNAPSVNLLGAYFPDWLFCIVVAVLLTVAFRLVLQRLNYERWLGAPAVFYLALVTFLSLAAWLSFFQH</sequence>
<evidence type="ECO:0000256" key="9">
    <source>
        <dbReference type="ARBA" id="ARBA00023139"/>
    </source>
</evidence>
<evidence type="ECO:0000256" key="5">
    <source>
        <dbReference type="ARBA" id="ARBA00022692"/>
    </source>
</evidence>
<feature type="transmembrane region" description="Helical" evidence="11">
    <location>
        <begin position="29"/>
        <end position="51"/>
    </location>
</feature>
<proteinExistence type="inferred from homology"/>
<comment type="subcellular location">
    <subcellularLocation>
        <location evidence="1">Membrane</location>
        <topology evidence="1">Multi-pass membrane protein</topology>
    </subcellularLocation>
</comment>
<accession>A0A160FIV8</accession>
<evidence type="ECO:0000256" key="7">
    <source>
        <dbReference type="ARBA" id="ARBA00022989"/>
    </source>
</evidence>
<dbReference type="InterPro" id="IPR031381">
    <property type="entry name" value="YtcA"/>
</dbReference>
<keyword evidence="13" id="KW-1185">Reference proteome</keyword>
<feature type="transmembrane region" description="Helical" evidence="11">
    <location>
        <begin position="63"/>
        <end position="82"/>
    </location>
</feature>
<evidence type="ECO:0000256" key="3">
    <source>
        <dbReference type="ARBA" id="ARBA00021237"/>
    </source>
</evidence>
<evidence type="ECO:0000256" key="2">
    <source>
        <dbReference type="ARBA" id="ARBA00008208"/>
    </source>
</evidence>
<keyword evidence="9" id="KW-0564">Palmitate</keyword>
<evidence type="ECO:0000256" key="8">
    <source>
        <dbReference type="ARBA" id="ARBA00023136"/>
    </source>
</evidence>
<keyword evidence="7 11" id="KW-1133">Transmembrane helix</keyword>
<dbReference type="KEGG" id="buz:AYM40_07305"/>
<comment type="similarity">
    <text evidence="2">Belongs to the YtcA family.</text>
</comment>
<evidence type="ECO:0000256" key="1">
    <source>
        <dbReference type="ARBA" id="ARBA00004141"/>
    </source>
</evidence>
<dbReference type="Proteomes" id="UP000076852">
    <property type="component" value="Chromosome 1"/>
</dbReference>
<evidence type="ECO:0000256" key="4">
    <source>
        <dbReference type="ARBA" id="ARBA00022475"/>
    </source>
</evidence>
<dbReference type="OrthoDB" id="123105at2"/>
<evidence type="ECO:0000256" key="6">
    <source>
        <dbReference type="ARBA" id="ARBA00022729"/>
    </source>
</evidence>
<reference evidence="12 13" key="1">
    <citation type="journal article" date="2016" name="Gene">
        <title>PacBio SMRT assembly of a complex multi-replicon genome reveals chlorocatechol degradative operon in a region of genome plasticity.</title>
        <authorList>
            <person name="Ricker N."/>
            <person name="Shen S.Y."/>
            <person name="Goordial J."/>
            <person name="Jin S."/>
            <person name="Fulthorpe R.R."/>
        </authorList>
    </citation>
    <scope>NUCLEOTIDE SEQUENCE [LARGE SCALE GENOMIC DNA]</scope>
    <source>
        <strain evidence="12 13">OLGA172</strain>
    </source>
</reference>
<keyword evidence="5 11" id="KW-0812">Transmembrane</keyword>
<dbReference type="RefSeq" id="WP_063495629.1">
    <property type="nucleotide sequence ID" value="NZ_CP014578.1"/>
</dbReference>
<evidence type="ECO:0000313" key="13">
    <source>
        <dbReference type="Proteomes" id="UP000076852"/>
    </source>
</evidence>
<dbReference type="STRING" id="1804984.AYM40_07305"/>
<dbReference type="Pfam" id="PF17090">
    <property type="entry name" value="Ytca"/>
    <property type="match status" value="1"/>
</dbReference>
<protein>
    <recommendedName>
        <fullName evidence="3">Uncharacterized protein YtcA</fullName>
    </recommendedName>
</protein>
<evidence type="ECO:0000256" key="11">
    <source>
        <dbReference type="SAM" id="Phobius"/>
    </source>
</evidence>
<evidence type="ECO:0000313" key="12">
    <source>
        <dbReference type="EMBL" id="ANB72191.1"/>
    </source>
</evidence>
<evidence type="ECO:0000256" key="10">
    <source>
        <dbReference type="ARBA" id="ARBA00023288"/>
    </source>
</evidence>
<keyword evidence="6" id="KW-0732">Signal</keyword>
<dbReference type="AlphaFoldDB" id="A0A160FIV8"/>